<comment type="caution">
    <text evidence="1">The sequence shown here is derived from an EMBL/GenBank/DDBJ whole genome shotgun (WGS) entry which is preliminary data.</text>
</comment>
<evidence type="ECO:0000313" key="1">
    <source>
        <dbReference type="EMBL" id="GMF38554.1"/>
    </source>
</evidence>
<accession>A0A9W6XHG5</accession>
<evidence type="ECO:0000313" key="2">
    <source>
        <dbReference type="Proteomes" id="UP001165083"/>
    </source>
</evidence>
<sequence>MNWLKKLSPKKWKWFKPKKVETKKIMVDGEEFRPLAFLMDDIFPVWKRDNFDFKQAQQVMRKRGFNDDAIDDIWGIYLGQRKVVKDIA</sequence>
<dbReference type="EMBL" id="BSXW01001690">
    <property type="protein sequence ID" value="GMF38554.1"/>
    <property type="molecule type" value="Genomic_DNA"/>
</dbReference>
<organism evidence="1 2">
    <name type="scientific">Phytophthora lilii</name>
    <dbReference type="NCBI Taxonomy" id="2077276"/>
    <lineage>
        <taxon>Eukaryota</taxon>
        <taxon>Sar</taxon>
        <taxon>Stramenopiles</taxon>
        <taxon>Oomycota</taxon>
        <taxon>Peronosporomycetes</taxon>
        <taxon>Peronosporales</taxon>
        <taxon>Peronosporaceae</taxon>
        <taxon>Phytophthora</taxon>
    </lineage>
</organism>
<reference evidence="1" key="1">
    <citation type="submission" date="2023-04" db="EMBL/GenBank/DDBJ databases">
        <title>Phytophthora lilii NBRC 32176.</title>
        <authorList>
            <person name="Ichikawa N."/>
            <person name="Sato H."/>
            <person name="Tonouchi N."/>
        </authorList>
    </citation>
    <scope>NUCLEOTIDE SEQUENCE</scope>
    <source>
        <strain evidence="1">NBRC 32176</strain>
    </source>
</reference>
<keyword evidence="2" id="KW-1185">Reference proteome</keyword>
<proteinExistence type="predicted"/>
<name>A0A9W6XHG5_9STRA</name>
<gene>
    <name evidence="1" type="ORF">Plil01_001608600</name>
</gene>
<dbReference type="AlphaFoldDB" id="A0A9W6XHG5"/>
<protein>
    <submittedName>
        <fullName evidence="1">Unnamed protein product</fullName>
    </submittedName>
</protein>
<dbReference type="Proteomes" id="UP001165083">
    <property type="component" value="Unassembled WGS sequence"/>
</dbReference>